<reference evidence="1" key="1">
    <citation type="submission" date="2023-02" db="EMBL/GenBank/DDBJ databases">
        <title>Genome of toxic invasive species Heracleum sosnowskyi carries increased number of genes despite the absence of recent whole-genome duplications.</title>
        <authorList>
            <person name="Schelkunov M."/>
            <person name="Shtratnikova V."/>
            <person name="Makarenko M."/>
            <person name="Klepikova A."/>
            <person name="Omelchenko D."/>
            <person name="Novikova G."/>
            <person name="Obukhova E."/>
            <person name="Bogdanov V."/>
            <person name="Penin A."/>
            <person name="Logacheva M."/>
        </authorList>
    </citation>
    <scope>NUCLEOTIDE SEQUENCE</scope>
    <source>
        <strain evidence="1">Hsosn_3</strain>
        <tissue evidence="1">Leaf</tissue>
    </source>
</reference>
<name>A0AAD8I4Z0_9APIA</name>
<dbReference type="AlphaFoldDB" id="A0AAD8I4Z0"/>
<organism evidence="1 2">
    <name type="scientific">Heracleum sosnowskyi</name>
    <dbReference type="NCBI Taxonomy" id="360622"/>
    <lineage>
        <taxon>Eukaryota</taxon>
        <taxon>Viridiplantae</taxon>
        <taxon>Streptophyta</taxon>
        <taxon>Embryophyta</taxon>
        <taxon>Tracheophyta</taxon>
        <taxon>Spermatophyta</taxon>
        <taxon>Magnoliopsida</taxon>
        <taxon>eudicotyledons</taxon>
        <taxon>Gunneridae</taxon>
        <taxon>Pentapetalae</taxon>
        <taxon>asterids</taxon>
        <taxon>campanulids</taxon>
        <taxon>Apiales</taxon>
        <taxon>Apiaceae</taxon>
        <taxon>Apioideae</taxon>
        <taxon>apioid superclade</taxon>
        <taxon>Tordylieae</taxon>
        <taxon>Tordyliinae</taxon>
        <taxon>Heracleum</taxon>
    </lineage>
</organism>
<proteinExistence type="predicted"/>
<reference evidence="1" key="2">
    <citation type="submission" date="2023-05" db="EMBL/GenBank/DDBJ databases">
        <authorList>
            <person name="Schelkunov M.I."/>
        </authorList>
    </citation>
    <scope>NUCLEOTIDE SEQUENCE</scope>
    <source>
        <strain evidence="1">Hsosn_3</strain>
        <tissue evidence="1">Leaf</tissue>
    </source>
</reference>
<dbReference type="Proteomes" id="UP001237642">
    <property type="component" value="Unassembled WGS sequence"/>
</dbReference>
<accession>A0AAD8I4Z0</accession>
<keyword evidence="2" id="KW-1185">Reference proteome</keyword>
<evidence type="ECO:0000313" key="2">
    <source>
        <dbReference type="Proteomes" id="UP001237642"/>
    </source>
</evidence>
<sequence length="171" mass="18327">MKNSASSGTRLLARPKYNATLSMLRLDIDGNLRIYTYDENVEWGAWEVTYKLLNREDDVESTSECRLPKKCGSFGVCEDNQCVACPTAAGLLGWSKTCAPPILPACKGRANVDYYKVVGVEHFLNGYGKGGPKKAVVGAQANTVLGTTDGPKVNMVVGEVVASGTNDGVME</sequence>
<dbReference type="EMBL" id="JAUIZM010000006">
    <property type="protein sequence ID" value="KAK1378605.1"/>
    <property type="molecule type" value="Genomic_DNA"/>
</dbReference>
<protein>
    <submittedName>
        <fullName evidence="1">Epidermis-specific secreted glycoprotein EP1</fullName>
    </submittedName>
</protein>
<evidence type="ECO:0000313" key="1">
    <source>
        <dbReference type="EMBL" id="KAK1378605.1"/>
    </source>
</evidence>
<comment type="caution">
    <text evidence="1">The sequence shown here is derived from an EMBL/GenBank/DDBJ whole genome shotgun (WGS) entry which is preliminary data.</text>
</comment>
<gene>
    <name evidence="1" type="ORF">POM88_025349</name>
</gene>